<sequence>MRSVPGRQRNSLRYTCTYMIARVTSPPTASISPTILFPLMKRSLPSSSINSATSADHRLSTPFLGASTNSR</sequence>
<dbReference type="EMBL" id="CP097504">
    <property type="protein sequence ID" value="URD87988.1"/>
    <property type="molecule type" value="Genomic_DNA"/>
</dbReference>
<dbReference type="AlphaFoldDB" id="A0A9E7JNW5"/>
<name>A0A9E7JNW5_9LILI</name>
<gene>
    <name evidence="1" type="ORF">MUK42_30578</name>
</gene>
<evidence type="ECO:0000313" key="1">
    <source>
        <dbReference type="EMBL" id="URD87988.1"/>
    </source>
</evidence>
<protein>
    <submittedName>
        <fullName evidence="1">Uncharacterized protein</fullName>
    </submittedName>
</protein>
<dbReference type="Proteomes" id="UP001055439">
    <property type="component" value="Chromosome 2"/>
</dbReference>
<reference evidence="1" key="1">
    <citation type="submission" date="2022-05" db="EMBL/GenBank/DDBJ databases">
        <title>The Musa troglodytarum L. genome provides insights into the mechanism of non-climacteric behaviour and enrichment of carotenoids.</title>
        <authorList>
            <person name="Wang J."/>
        </authorList>
    </citation>
    <scope>NUCLEOTIDE SEQUENCE</scope>
    <source>
        <tissue evidence="1">Leaf</tissue>
    </source>
</reference>
<keyword evidence="2" id="KW-1185">Reference proteome</keyword>
<accession>A0A9E7JNW5</accession>
<organism evidence="1 2">
    <name type="scientific">Musa troglodytarum</name>
    <name type="common">fe'i banana</name>
    <dbReference type="NCBI Taxonomy" id="320322"/>
    <lineage>
        <taxon>Eukaryota</taxon>
        <taxon>Viridiplantae</taxon>
        <taxon>Streptophyta</taxon>
        <taxon>Embryophyta</taxon>
        <taxon>Tracheophyta</taxon>
        <taxon>Spermatophyta</taxon>
        <taxon>Magnoliopsida</taxon>
        <taxon>Liliopsida</taxon>
        <taxon>Zingiberales</taxon>
        <taxon>Musaceae</taxon>
        <taxon>Musa</taxon>
    </lineage>
</organism>
<proteinExistence type="predicted"/>
<evidence type="ECO:0000313" key="2">
    <source>
        <dbReference type="Proteomes" id="UP001055439"/>
    </source>
</evidence>